<dbReference type="InterPro" id="IPR012334">
    <property type="entry name" value="Pectin_lyas_fold"/>
</dbReference>
<dbReference type="GeneID" id="99675053"/>
<evidence type="ECO:0000256" key="2">
    <source>
        <dbReference type="RuleBase" id="RU361173"/>
    </source>
</evidence>
<dbReference type="RefSeq" id="WP_227005781.1">
    <property type="nucleotide sequence ID" value="NZ_AP017935.1"/>
</dbReference>
<keyword evidence="2" id="KW-0119">Carbohydrate metabolism</keyword>
<keyword evidence="2" id="KW-0964">Secreted</keyword>
<gene>
    <name evidence="5" type="primary">pel</name>
    <name evidence="4" type="ORF">LES8486_01338</name>
    <name evidence="5" type="ORF">LES9216_01485</name>
</gene>
<proteinExistence type="inferred from homology"/>
<evidence type="ECO:0000313" key="4">
    <source>
        <dbReference type="EMBL" id="SPD93679.1"/>
    </source>
</evidence>
<feature type="domain" description="Pectate lyase" evidence="3">
    <location>
        <begin position="140"/>
        <end position="372"/>
    </location>
</feature>
<dbReference type="InterPro" id="IPR045032">
    <property type="entry name" value="PEL"/>
</dbReference>
<protein>
    <submittedName>
        <fullName evidence="5">Pectate lyase</fullName>
        <ecNumber evidence="5">4.2.2.2</ecNumber>
    </submittedName>
</protein>
<dbReference type="Proteomes" id="UP000239237">
    <property type="component" value="Unassembled WGS sequence"/>
</dbReference>
<dbReference type="InterPro" id="IPR011050">
    <property type="entry name" value="Pectin_lyase_fold/virulence"/>
</dbReference>
<evidence type="ECO:0000313" key="7">
    <source>
        <dbReference type="Proteomes" id="UP000239237"/>
    </source>
</evidence>
<comment type="similarity">
    <text evidence="2">Belongs to the polysaccharide lyase 1 family.</text>
</comment>
<reference evidence="4 7" key="2">
    <citation type="submission" date="2018-02" db="EMBL/GenBank/DDBJ databases">
        <authorList>
            <person name="Rodrigo-Torres L."/>
            <person name="Arahal R. D."/>
            <person name="Lucena T."/>
        </authorList>
    </citation>
    <scope>NUCLEOTIDE SEQUENCE [LARGE SCALE GENOMIC DNA]</scope>
    <source>
        <strain evidence="4 7">CECT 8486</strain>
    </source>
</reference>
<keyword evidence="2" id="KW-0624">Polysaccharide degradation</keyword>
<evidence type="ECO:0000259" key="3">
    <source>
        <dbReference type="SMART" id="SM00656"/>
    </source>
</evidence>
<dbReference type="Gene3D" id="2.160.20.10">
    <property type="entry name" value="Single-stranded right-handed beta-helix, Pectin lyase-like"/>
    <property type="match status" value="1"/>
</dbReference>
<reference evidence="5 6" key="1">
    <citation type="submission" date="2018-02" db="EMBL/GenBank/DDBJ databases">
        <authorList>
            <person name="Cohen D.B."/>
            <person name="Kent A.D."/>
        </authorList>
    </citation>
    <scope>NUCLEOTIDE SEQUENCE [LARGE SCALE GENOMIC DNA]</scope>
    <source>
        <strain evidence="5 6">CECT 9216</strain>
    </source>
</reference>
<evidence type="ECO:0000313" key="5">
    <source>
        <dbReference type="EMBL" id="SPE09335.1"/>
    </source>
</evidence>
<dbReference type="AlphaFoldDB" id="A0A2N9KFA5"/>
<keyword evidence="7" id="KW-1185">Reference proteome</keyword>
<evidence type="ECO:0000256" key="1">
    <source>
        <dbReference type="ARBA" id="ARBA00023239"/>
    </source>
</evidence>
<dbReference type="PANTHER" id="PTHR31683">
    <property type="entry name" value="PECTATE LYASE 18-RELATED"/>
    <property type="match status" value="1"/>
</dbReference>
<dbReference type="Proteomes" id="UP000237923">
    <property type="component" value="Unassembled WGS sequence"/>
</dbReference>
<dbReference type="Pfam" id="PF00544">
    <property type="entry name" value="Pectate_lyase_4"/>
    <property type="match status" value="1"/>
</dbReference>
<accession>A0A2N9KFA5</accession>
<keyword evidence="1 2" id="KW-0456">Lyase</keyword>
<dbReference type="PANTHER" id="PTHR31683:SF18">
    <property type="entry name" value="PECTATE LYASE 21-RELATED"/>
    <property type="match status" value="1"/>
</dbReference>
<dbReference type="InterPro" id="IPR002022">
    <property type="entry name" value="Pec_lyase"/>
</dbReference>
<dbReference type="EMBL" id="OKQU01000002">
    <property type="protein sequence ID" value="SPE09335.1"/>
    <property type="molecule type" value="Genomic_DNA"/>
</dbReference>
<organism evidence="5 6">
    <name type="scientific">Leuconostoc suionicum</name>
    <dbReference type="NCBI Taxonomy" id="1511761"/>
    <lineage>
        <taxon>Bacteria</taxon>
        <taxon>Bacillati</taxon>
        <taxon>Bacillota</taxon>
        <taxon>Bacilli</taxon>
        <taxon>Lactobacillales</taxon>
        <taxon>Lactobacillaceae</taxon>
        <taxon>Leuconostoc</taxon>
    </lineage>
</organism>
<dbReference type="SMART" id="SM00656">
    <property type="entry name" value="Amb_all"/>
    <property type="match status" value="1"/>
</dbReference>
<dbReference type="GO" id="GO:0005576">
    <property type="term" value="C:extracellular region"/>
    <property type="evidence" value="ECO:0007669"/>
    <property type="project" value="UniProtKB-SubCell"/>
</dbReference>
<dbReference type="EC" id="4.2.2.2" evidence="5"/>
<dbReference type="EMBL" id="OKQR01000002">
    <property type="protein sequence ID" value="SPD93679.1"/>
    <property type="molecule type" value="Genomic_DNA"/>
</dbReference>
<dbReference type="GO" id="GO:0030570">
    <property type="term" value="F:pectate lyase activity"/>
    <property type="evidence" value="ECO:0007669"/>
    <property type="project" value="UniProtKB-EC"/>
</dbReference>
<dbReference type="SUPFAM" id="SSF51126">
    <property type="entry name" value="Pectin lyase-like"/>
    <property type="match status" value="1"/>
</dbReference>
<comment type="subcellular location">
    <subcellularLocation>
        <location evidence="2">Secreted</location>
    </subcellularLocation>
</comment>
<name>A0A2N9KFA5_9LACO</name>
<sequence>MKKYVMSLIIISLVGFSFFMLRDKQVNATTHEVKDKQVASYQNKRIFAAIYEFKDKDIDYVKEYFSNKNKETKVLAVSNWADLMNALGNQNNQTAKIIYISGTIDMNIGSNGKTLTAADYANGAGYNFATYLNTYNPTKYGKKMPTRTQEIARDKAPKNQAKQIQYKVPSNTTIIGTNNAKITGGNMIINGSNVIVRNITFENAYDYFPQWDPTDGASGNWNSQYDNLTVNGGSNVWLNHNQFSDGSPTDNKNGSYYGREYQHHDGLVDIVNGANNVTLSYNQLQNHDKSMNIGNSDSKTSDLGKLQVTMHHKHFDNLIQRQPRVRFGKVHIYNNYYSATNSSIYKFMYAFGLGKQSQIYAQNNTFDVPTASINDIVKVFGGTNFTDNGNLLNGKQVDGISKLTKLNPITFSPNHKASL</sequence>
<dbReference type="GO" id="GO:0000272">
    <property type="term" value="P:polysaccharide catabolic process"/>
    <property type="evidence" value="ECO:0007669"/>
    <property type="project" value="UniProtKB-KW"/>
</dbReference>
<evidence type="ECO:0000313" key="6">
    <source>
        <dbReference type="Proteomes" id="UP000237923"/>
    </source>
</evidence>